<protein>
    <recommendedName>
        <fullName evidence="1">Reverse transcriptase domain-containing protein</fullName>
    </recommendedName>
</protein>
<dbReference type="PROSITE" id="PS50878">
    <property type="entry name" value="RT_POL"/>
    <property type="match status" value="1"/>
</dbReference>
<dbReference type="Pfam" id="PF00078">
    <property type="entry name" value="RVT_1"/>
    <property type="match status" value="1"/>
</dbReference>
<comment type="caution">
    <text evidence="2">The sequence shown here is derived from an EMBL/GenBank/DDBJ whole genome shotgun (WGS) entry which is preliminary data.</text>
</comment>
<dbReference type="InterPro" id="IPR005135">
    <property type="entry name" value="Endo/exonuclease/phosphatase"/>
</dbReference>
<dbReference type="GO" id="GO:0071897">
    <property type="term" value="P:DNA biosynthetic process"/>
    <property type="evidence" value="ECO:0007669"/>
    <property type="project" value="UniProtKB-ARBA"/>
</dbReference>
<reference evidence="2" key="1">
    <citation type="submission" date="2022-03" db="EMBL/GenBank/DDBJ databases">
        <authorList>
            <person name="Tunstrom K."/>
        </authorList>
    </citation>
    <scope>NUCLEOTIDE SEQUENCE</scope>
</reference>
<evidence type="ECO:0000313" key="2">
    <source>
        <dbReference type="EMBL" id="CAH2084018.1"/>
    </source>
</evidence>
<dbReference type="CDD" id="cd01650">
    <property type="entry name" value="RT_nLTR_like"/>
    <property type="match status" value="1"/>
</dbReference>
<feature type="domain" description="Reverse transcriptase" evidence="1">
    <location>
        <begin position="440"/>
        <end position="715"/>
    </location>
</feature>
<name>A0AAU9TD47_EUPED</name>
<dbReference type="PANTHER" id="PTHR33332">
    <property type="entry name" value="REVERSE TRANSCRIPTASE DOMAIN-CONTAINING PROTEIN"/>
    <property type="match status" value="1"/>
</dbReference>
<dbReference type="EMBL" id="CAKOGL010000002">
    <property type="protein sequence ID" value="CAH2084018.1"/>
    <property type="molecule type" value="Genomic_DNA"/>
</dbReference>
<dbReference type="InterPro" id="IPR043502">
    <property type="entry name" value="DNA/RNA_pol_sf"/>
</dbReference>
<accession>A0AAU9TD47</accession>
<gene>
    <name evidence="2" type="ORF">EEDITHA_LOCUS630</name>
</gene>
<organism evidence="2 3">
    <name type="scientific">Euphydryas editha</name>
    <name type="common">Edith's checkerspot</name>
    <dbReference type="NCBI Taxonomy" id="104508"/>
    <lineage>
        <taxon>Eukaryota</taxon>
        <taxon>Metazoa</taxon>
        <taxon>Ecdysozoa</taxon>
        <taxon>Arthropoda</taxon>
        <taxon>Hexapoda</taxon>
        <taxon>Insecta</taxon>
        <taxon>Pterygota</taxon>
        <taxon>Neoptera</taxon>
        <taxon>Endopterygota</taxon>
        <taxon>Lepidoptera</taxon>
        <taxon>Glossata</taxon>
        <taxon>Ditrysia</taxon>
        <taxon>Papilionoidea</taxon>
        <taxon>Nymphalidae</taxon>
        <taxon>Nymphalinae</taxon>
        <taxon>Euphydryas</taxon>
    </lineage>
</organism>
<dbReference type="Pfam" id="PF14529">
    <property type="entry name" value="Exo_endo_phos_2"/>
    <property type="match status" value="1"/>
</dbReference>
<evidence type="ECO:0000313" key="3">
    <source>
        <dbReference type="Proteomes" id="UP001153954"/>
    </source>
</evidence>
<sequence length="911" mass="104187">MDLSLESYYPADENCSFESLDDNFPSLHFLTTFNLDSIHAILVSESWFKPSLPSTSFSLPGFILIRNDRTGKAGGGVCIYLRSHYPFKILRQSPSAYCSSPEYLFLEVRVNVGFKIVLGVVYSPPNINYFSTLESVLEELLTECTHLIVMGDFNTCLLKTDYRANKLRDLVNSLNLNLLPLSPTHHTSSSSSLLDLIFCSNTDLISKFGQFPAPAFSHHDLIFLSYRVKSPKTKPKIVLLRNFNNINKEDIITDVSKINWSMLEHMDSVDEMVSFFNREIIALFDRHAPLRKVKLKHGCVPWFNGDLKKAMGKRDHAFRRFKKERSAVNWSVYKAARNRCNQLCRNLKRRYFHENICATTDLSKFLRTMGIGKQLTPIQHTTLDINYLNSHFSSSSVIDPLIKSNTLTNIYSLPKPDIPLFTFSLVDVTDIQKHLRAITSKASGCSYPEEWRKAFILPLPKIHNPSLPTHYRPISILPFLSKIIESVVHRQLSSFLTIHDLFDPLQSGFRAGHSTSTALLKVTEDIREGMENKCVTVLVLIDFSNAFNAVDHDLLLALLTRYSISAPAIKWFSSYLRGRKQAIRTDEGTSDWCEVSAGVPQGGILSPLLFSLFINSITSYLKCQYHLYADDLQLYRQTNIGELHSTIRLINQDLMLIHSWSLNHGIAVNAAKCQAIIVGSPRQLALIRTNSLPNLIFDRYPIPFTTKVKDLGIIIDKSLSWSDQVNEISRKFYSTLHPLLHLKHFLPTKAKLHLVNTLLLPIIDYGDVCCSDFNQASLNKLDRLLNTCIRFVFGLRKYDHISQYRSELKWLPIRERRNSRILCLLFTLLFHPTTPPYLKCKFSFLSDSHERSLRSLNNLSLSTPIHRSGFMSDSFAVSAVRLWNTLPESIRRAPSRESFKRQVKEFFLAKI</sequence>
<dbReference type="GO" id="GO:0003824">
    <property type="term" value="F:catalytic activity"/>
    <property type="evidence" value="ECO:0007669"/>
    <property type="project" value="InterPro"/>
</dbReference>
<keyword evidence="3" id="KW-1185">Reference proteome</keyword>
<dbReference type="InterPro" id="IPR036691">
    <property type="entry name" value="Endo/exonu/phosph_ase_sf"/>
</dbReference>
<dbReference type="SUPFAM" id="SSF56219">
    <property type="entry name" value="DNase I-like"/>
    <property type="match status" value="1"/>
</dbReference>
<proteinExistence type="predicted"/>
<dbReference type="InterPro" id="IPR000477">
    <property type="entry name" value="RT_dom"/>
</dbReference>
<dbReference type="SUPFAM" id="SSF56672">
    <property type="entry name" value="DNA/RNA polymerases"/>
    <property type="match status" value="1"/>
</dbReference>
<dbReference type="Proteomes" id="UP001153954">
    <property type="component" value="Unassembled WGS sequence"/>
</dbReference>
<dbReference type="Gene3D" id="3.60.10.10">
    <property type="entry name" value="Endonuclease/exonuclease/phosphatase"/>
    <property type="match status" value="1"/>
</dbReference>
<evidence type="ECO:0000259" key="1">
    <source>
        <dbReference type="PROSITE" id="PS50878"/>
    </source>
</evidence>
<dbReference type="AlphaFoldDB" id="A0AAU9TD47"/>